<dbReference type="InterPro" id="IPR008862">
    <property type="entry name" value="Tcp11"/>
</dbReference>
<gene>
    <name evidence="2" type="ORF">Acr_21g0003270</name>
</gene>
<dbReference type="Proteomes" id="UP000585474">
    <property type="component" value="Unassembled WGS sequence"/>
</dbReference>
<keyword evidence="3" id="KW-1185">Reference proteome</keyword>
<sequence length="714" mass="78230">MDNSRSGVKRGGFTREVTCCPVKLLRYPARVVLCAYMILGHPDAVFRGTGEQEIALADAAESFIRELELLIKIRVGGSICSTKDKTVKDAKLLEEDLVTVACKLELSGMHTCKSTPDVDNAGLTLDMRVVSEYQTLLREKGQHLSGGAGQKCMECALSGMRSRYIEAKETSSSIASPNALMLSPSSPVSSDGSVVHSSAEISNLAEGYHTPESIVQTLSKTDDSSLRKKIDSLTSRSSLSGNWNSDVKLDTDNETLVNEIVHGHPLDFADGLGISYEDQEGTKSHIALGQPPLLPSPAAATTLPLPEYCPIFSFSSLFSSSFPLPPVAAVASVFYEVDISRPLACYYLCIPLAALRSLLPHIAFTVDISTPLLVRTKISTRLSLLRFQKRKTNGFWEYIYSLRQGVTTARGVMKPKGSHLGRQLPLGARARETMERAFWDGIMETMKQDGPDCSWVLKLMNCKIYRQTLKKEISKARIRILEPFIKGPAGLEYLRKAFANSYGSPTNSPFIVPKTGNGFGLPPTTLQTGGSILMASKIVATTSNASGLEEPECKGEKFDLLLRLGLLKLVSEVEGLTMGTLPETLRLNLHRLRAVQSQLQKIIVISTSIPVLQQTLLGENLVTSPAAMEVIVSESVKQLSDLLDSVEDVGTADVFEAPWVFRRERPPKAPRKERSYSKHIGKEFASWGCRIYSCFPHCLPDSKGDCAWWGCSQE</sequence>
<proteinExistence type="inferred from homology"/>
<organism evidence="2 3">
    <name type="scientific">Actinidia rufa</name>
    <dbReference type="NCBI Taxonomy" id="165716"/>
    <lineage>
        <taxon>Eukaryota</taxon>
        <taxon>Viridiplantae</taxon>
        <taxon>Streptophyta</taxon>
        <taxon>Embryophyta</taxon>
        <taxon>Tracheophyta</taxon>
        <taxon>Spermatophyta</taxon>
        <taxon>Magnoliopsida</taxon>
        <taxon>eudicotyledons</taxon>
        <taxon>Gunneridae</taxon>
        <taxon>Pentapetalae</taxon>
        <taxon>asterids</taxon>
        <taxon>Ericales</taxon>
        <taxon>Actinidiaceae</taxon>
        <taxon>Actinidia</taxon>
    </lineage>
</organism>
<accession>A0A7J0GG92</accession>
<evidence type="ECO:0000256" key="1">
    <source>
        <dbReference type="ARBA" id="ARBA00010954"/>
    </source>
</evidence>
<comment type="similarity">
    <text evidence="1">Belongs to the TCP11 family.</text>
</comment>
<dbReference type="Pfam" id="PF05794">
    <property type="entry name" value="Tcp11"/>
    <property type="match status" value="1"/>
</dbReference>
<protein>
    <submittedName>
        <fullName evidence="2">T-complex protein 11</fullName>
    </submittedName>
</protein>
<dbReference type="PANTHER" id="PTHR12832">
    <property type="entry name" value="TESTIS-SPECIFIC PROTEIN PBS13 T-COMPLEX 11"/>
    <property type="match status" value="1"/>
</dbReference>
<comment type="caution">
    <text evidence="2">The sequence shown here is derived from an EMBL/GenBank/DDBJ whole genome shotgun (WGS) entry which is preliminary data.</text>
</comment>
<name>A0A7J0GG92_9ERIC</name>
<dbReference type="PANTHER" id="PTHR12832:SF11">
    <property type="entry name" value="LD23868P"/>
    <property type="match status" value="1"/>
</dbReference>
<dbReference type="EMBL" id="BJWL01000021">
    <property type="protein sequence ID" value="GFZ09728.1"/>
    <property type="molecule type" value="Genomic_DNA"/>
</dbReference>
<evidence type="ECO:0000313" key="2">
    <source>
        <dbReference type="EMBL" id="GFZ09728.1"/>
    </source>
</evidence>
<dbReference type="GO" id="GO:0007165">
    <property type="term" value="P:signal transduction"/>
    <property type="evidence" value="ECO:0007669"/>
    <property type="project" value="TreeGrafter"/>
</dbReference>
<dbReference type="AlphaFoldDB" id="A0A7J0GG92"/>
<evidence type="ECO:0000313" key="3">
    <source>
        <dbReference type="Proteomes" id="UP000585474"/>
    </source>
</evidence>
<dbReference type="OrthoDB" id="276323at2759"/>
<reference evidence="2 3" key="1">
    <citation type="submission" date="2019-07" db="EMBL/GenBank/DDBJ databases">
        <title>De Novo Assembly of kiwifruit Actinidia rufa.</title>
        <authorList>
            <person name="Sugita-Konishi S."/>
            <person name="Sato K."/>
            <person name="Mori E."/>
            <person name="Abe Y."/>
            <person name="Kisaki G."/>
            <person name="Hamano K."/>
            <person name="Suezawa K."/>
            <person name="Otani M."/>
            <person name="Fukuda T."/>
            <person name="Manabe T."/>
            <person name="Gomi K."/>
            <person name="Tabuchi M."/>
            <person name="Akimitsu K."/>
            <person name="Kataoka I."/>
        </authorList>
    </citation>
    <scope>NUCLEOTIDE SEQUENCE [LARGE SCALE GENOMIC DNA]</scope>
    <source>
        <strain evidence="3">cv. Fuchu</strain>
    </source>
</reference>